<dbReference type="Pfam" id="PF13839">
    <property type="entry name" value="PC-Esterase"/>
    <property type="match status" value="1"/>
</dbReference>
<name>A0AAD2DHY9_9LAMI</name>
<evidence type="ECO:0000313" key="4">
    <source>
        <dbReference type="Proteomes" id="UP000834106"/>
    </source>
</evidence>
<evidence type="ECO:0000256" key="1">
    <source>
        <dbReference type="ARBA" id="ARBA00007727"/>
    </source>
</evidence>
<organism evidence="3 4">
    <name type="scientific">Fraxinus pennsylvanica</name>
    <dbReference type="NCBI Taxonomy" id="56036"/>
    <lineage>
        <taxon>Eukaryota</taxon>
        <taxon>Viridiplantae</taxon>
        <taxon>Streptophyta</taxon>
        <taxon>Embryophyta</taxon>
        <taxon>Tracheophyta</taxon>
        <taxon>Spermatophyta</taxon>
        <taxon>Magnoliopsida</taxon>
        <taxon>eudicotyledons</taxon>
        <taxon>Gunneridae</taxon>
        <taxon>Pentapetalae</taxon>
        <taxon>asterids</taxon>
        <taxon>lamiids</taxon>
        <taxon>Lamiales</taxon>
        <taxon>Oleaceae</taxon>
        <taxon>Oleeae</taxon>
        <taxon>Fraxinus</taxon>
    </lineage>
</organism>
<dbReference type="Proteomes" id="UP000834106">
    <property type="component" value="Chromosome 1"/>
</dbReference>
<sequence>MFWSPYLVKTEKTDPNDITRPFNLYLDEYDQNWTSHIEDFDYVIISAGQWFFRPTYFHLNHSLVGCLYCPEANVTHLASSFSCRHAFRTAFHAINKAKNFKGITYLRTFAPSHFEGGEWDKGGDCTRTRPFQRNETVLDDLSSEMYSIQLEELKTAQEEGRRDNRSKFRLFDATKPMFLRPDGHPSKYGHWPVQNVTLANDCVHWCLPGPIDSLNDFLQELLKRKMQNNKRLLK</sequence>
<protein>
    <recommendedName>
        <fullName evidence="2">Trichome birefringence-like C-terminal domain-containing protein</fullName>
    </recommendedName>
</protein>
<dbReference type="InterPro" id="IPR029962">
    <property type="entry name" value="TBL"/>
</dbReference>
<evidence type="ECO:0000313" key="3">
    <source>
        <dbReference type="EMBL" id="CAI9752788.1"/>
    </source>
</evidence>
<feature type="domain" description="Trichome birefringence-like C-terminal" evidence="2">
    <location>
        <begin position="1"/>
        <end position="220"/>
    </location>
</feature>
<dbReference type="InterPro" id="IPR026057">
    <property type="entry name" value="TBL_C"/>
</dbReference>
<reference evidence="3" key="1">
    <citation type="submission" date="2023-05" db="EMBL/GenBank/DDBJ databases">
        <authorList>
            <person name="Huff M."/>
        </authorList>
    </citation>
    <scope>NUCLEOTIDE SEQUENCE</scope>
</reference>
<dbReference type="EMBL" id="OU503036">
    <property type="protein sequence ID" value="CAI9752788.1"/>
    <property type="molecule type" value="Genomic_DNA"/>
</dbReference>
<dbReference type="AlphaFoldDB" id="A0AAD2DHY9"/>
<evidence type="ECO:0000259" key="2">
    <source>
        <dbReference type="Pfam" id="PF13839"/>
    </source>
</evidence>
<gene>
    <name evidence="3" type="ORF">FPE_LOCUS219</name>
</gene>
<dbReference type="PANTHER" id="PTHR32285:SF247">
    <property type="entry name" value="PROTEIN TRICHOME BIREFRINGENCE-LIKE 19"/>
    <property type="match status" value="1"/>
</dbReference>
<dbReference type="PANTHER" id="PTHR32285">
    <property type="entry name" value="PROTEIN TRICHOME BIREFRINGENCE-LIKE 9-RELATED"/>
    <property type="match status" value="1"/>
</dbReference>
<dbReference type="GO" id="GO:0005794">
    <property type="term" value="C:Golgi apparatus"/>
    <property type="evidence" value="ECO:0007669"/>
    <property type="project" value="TreeGrafter"/>
</dbReference>
<proteinExistence type="inferred from homology"/>
<keyword evidence="4" id="KW-1185">Reference proteome</keyword>
<accession>A0AAD2DHY9</accession>
<comment type="similarity">
    <text evidence="1">Belongs to the PC-esterase family. TBL subfamily.</text>
</comment>
<dbReference type="GO" id="GO:0016413">
    <property type="term" value="F:O-acetyltransferase activity"/>
    <property type="evidence" value="ECO:0007669"/>
    <property type="project" value="InterPro"/>
</dbReference>